<dbReference type="SMART" id="SM00431">
    <property type="entry name" value="SCAN"/>
    <property type="match status" value="1"/>
</dbReference>
<name>A0A803SQ98_ANOCA</name>
<dbReference type="InterPro" id="IPR003309">
    <property type="entry name" value="SCAN_dom"/>
</dbReference>
<accession>A0A803SQ98</accession>
<keyword evidence="1" id="KW-0539">Nucleus</keyword>
<dbReference type="AlphaFoldDB" id="A0A803SQ98"/>
<reference evidence="4" key="2">
    <citation type="submission" date="2025-08" db="UniProtKB">
        <authorList>
            <consortium name="Ensembl"/>
        </authorList>
    </citation>
    <scope>IDENTIFICATION</scope>
</reference>
<dbReference type="Gene3D" id="1.10.4020.10">
    <property type="entry name" value="DNA breaking-rejoining enzymes"/>
    <property type="match status" value="1"/>
</dbReference>
<reference evidence="4" key="3">
    <citation type="submission" date="2025-09" db="UniProtKB">
        <authorList>
            <consortium name="Ensembl"/>
        </authorList>
    </citation>
    <scope>IDENTIFICATION</scope>
</reference>
<dbReference type="Ensembl" id="ENSACAT00000038518.1">
    <property type="protein sequence ID" value="ENSACAP00000025138.1"/>
    <property type="gene ID" value="ENSACAG00000043129.1"/>
</dbReference>
<evidence type="ECO:0000256" key="2">
    <source>
        <dbReference type="SAM" id="MobiDB-lite"/>
    </source>
</evidence>
<dbReference type="Pfam" id="PF02023">
    <property type="entry name" value="SCAN"/>
    <property type="match status" value="1"/>
</dbReference>
<sequence length="246" mass="28405">MKMQRSPRSELEVGEEDNYGRAGSAIHEGYRMGQLQAEVSQANQPSQGLQQYWEAQAQELLKKMWPHHIERGDSETSEETIPWEDAKSFLASFEQVAKAYRWPKEEWAARLLPALSGDAEQAFLSLEARDRDDYEKVKAAILRADALKTEAQRQHFRQFCCQEVEDPRRVYSQVQELCSRWLKPERRSKEQILELLVLEQFLASLPQDLQGWIRGGGPETCSQAVALAEDFMMSQQEDETEKLQVV</sequence>
<dbReference type="PANTHER" id="PTHR45935">
    <property type="entry name" value="PROTEIN ZBED8-RELATED"/>
    <property type="match status" value="1"/>
</dbReference>
<feature type="region of interest" description="Disordered" evidence="2">
    <location>
        <begin position="1"/>
        <end position="25"/>
    </location>
</feature>
<dbReference type="Proteomes" id="UP000001646">
    <property type="component" value="Chromosome 2"/>
</dbReference>
<dbReference type="CDD" id="cd07936">
    <property type="entry name" value="SCAN"/>
    <property type="match status" value="1"/>
</dbReference>
<dbReference type="PROSITE" id="PS50804">
    <property type="entry name" value="SCAN_BOX"/>
    <property type="match status" value="1"/>
</dbReference>
<evidence type="ECO:0000313" key="5">
    <source>
        <dbReference type="Proteomes" id="UP000001646"/>
    </source>
</evidence>
<proteinExistence type="predicted"/>
<keyword evidence="5" id="KW-1185">Reference proteome</keyword>
<dbReference type="FunFam" id="1.10.4020.10:FF:000001">
    <property type="entry name" value="zinc finger protein 263 isoform X1"/>
    <property type="match status" value="1"/>
</dbReference>
<evidence type="ECO:0000259" key="3">
    <source>
        <dbReference type="PROSITE" id="PS50804"/>
    </source>
</evidence>
<evidence type="ECO:0000313" key="4">
    <source>
        <dbReference type="Ensembl" id="ENSACAP00000025138.1"/>
    </source>
</evidence>
<dbReference type="PANTHER" id="PTHR45935:SF15">
    <property type="entry name" value="SCAN BOX DOMAIN-CONTAINING PROTEIN"/>
    <property type="match status" value="1"/>
</dbReference>
<organism evidence="4 5">
    <name type="scientific">Anolis carolinensis</name>
    <name type="common">Green anole</name>
    <name type="synonym">American chameleon</name>
    <dbReference type="NCBI Taxonomy" id="28377"/>
    <lineage>
        <taxon>Eukaryota</taxon>
        <taxon>Metazoa</taxon>
        <taxon>Chordata</taxon>
        <taxon>Craniata</taxon>
        <taxon>Vertebrata</taxon>
        <taxon>Euteleostomi</taxon>
        <taxon>Lepidosauria</taxon>
        <taxon>Squamata</taxon>
        <taxon>Bifurcata</taxon>
        <taxon>Unidentata</taxon>
        <taxon>Episquamata</taxon>
        <taxon>Toxicofera</taxon>
        <taxon>Iguania</taxon>
        <taxon>Dactyloidae</taxon>
        <taxon>Anolis</taxon>
    </lineage>
</organism>
<dbReference type="InterPro" id="IPR050916">
    <property type="entry name" value="SCAN-C2H2_zinc_finger"/>
</dbReference>
<dbReference type="GeneTree" id="ENSGT00940000154715"/>
<dbReference type="InterPro" id="IPR038269">
    <property type="entry name" value="SCAN_sf"/>
</dbReference>
<feature type="domain" description="SCAN box" evidence="3">
    <location>
        <begin position="153"/>
        <end position="231"/>
    </location>
</feature>
<dbReference type="SUPFAM" id="SSF47353">
    <property type="entry name" value="Retrovirus capsid dimerization domain-like"/>
    <property type="match status" value="1"/>
</dbReference>
<dbReference type="InParanoid" id="A0A803SQ98"/>
<reference evidence="4 5" key="1">
    <citation type="submission" date="2009-12" db="EMBL/GenBank/DDBJ databases">
        <title>The Genome Sequence of Anolis carolinensis (Green Anole Lizard).</title>
        <authorList>
            <consortium name="The Genome Sequencing Platform"/>
            <person name="Di Palma F."/>
            <person name="Alfoldi J."/>
            <person name="Heiman D."/>
            <person name="Young S."/>
            <person name="Grabherr M."/>
            <person name="Johnson J."/>
            <person name="Lander E.S."/>
            <person name="Lindblad-Toh K."/>
        </authorList>
    </citation>
    <scope>NUCLEOTIDE SEQUENCE [LARGE SCALE GENOMIC DNA]</scope>
    <source>
        <strain evidence="4 5">JBL SC #1</strain>
    </source>
</reference>
<protein>
    <recommendedName>
        <fullName evidence="3">SCAN box domain-containing protein</fullName>
    </recommendedName>
</protein>
<evidence type="ECO:0000256" key="1">
    <source>
        <dbReference type="ARBA" id="ARBA00023242"/>
    </source>
</evidence>